<comment type="caution">
    <text evidence="3">The sequence shown here is derived from an EMBL/GenBank/DDBJ whole genome shotgun (WGS) entry which is preliminary data.</text>
</comment>
<dbReference type="EMBL" id="QVIG01000001">
    <property type="protein sequence ID" value="RGD57356.1"/>
    <property type="molecule type" value="Genomic_DNA"/>
</dbReference>
<keyword evidence="2" id="KW-0812">Transmembrane</keyword>
<feature type="transmembrane region" description="Helical" evidence="2">
    <location>
        <begin position="142"/>
        <end position="159"/>
    </location>
</feature>
<dbReference type="InterPro" id="IPR025498">
    <property type="entry name" value="DUF4389"/>
</dbReference>
<dbReference type="AlphaFoldDB" id="A0A372ZNC3"/>
<name>A0A372ZNC3_9ACTN</name>
<reference evidence="3 4" key="1">
    <citation type="submission" date="2018-08" db="EMBL/GenBank/DDBJ databases">
        <title>Diversity &amp; Physiological Properties of Lignin-Decomposing Actinobacteria from Soil.</title>
        <authorList>
            <person name="Roh S.G."/>
            <person name="Kim S.B."/>
        </authorList>
    </citation>
    <scope>NUCLEOTIDE SEQUENCE [LARGE SCALE GENOMIC DNA]</scope>
    <source>
        <strain evidence="3 4">MMS17-GH009</strain>
    </source>
</reference>
<evidence type="ECO:0000256" key="1">
    <source>
        <dbReference type="SAM" id="MobiDB-lite"/>
    </source>
</evidence>
<feature type="compositionally biased region" description="Acidic residues" evidence="1">
    <location>
        <begin position="245"/>
        <end position="254"/>
    </location>
</feature>
<feature type="transmembrane region" description="Helical" evidence="2">
    <location>
        <begin position="221"/>
        <end position="243"/>
    </location>
</feature>
<accession>A0A372ZNC3</accession>
<dbReference type="Pfam" id="PF14333">
    <property type="entry name" value="DUF4389"/>
    <property type="match status" value="2"/>
</dbReference>
<keyword evidence="2" id="KW-0472">Membrane</keyword>
<evidence type="ECO:0000256" key="2">
    <source>
        <dbReference type="SAM" id="Phobius"/>
    </source>
</evidence>
<gene>
    <name evidence="3" type="ORF">DR950_05725</name>
</gene>
<keyword evidence="2" id="KW-1133">Transmembrane helix</keyword>
<evidence type="ECO:0000313" key="4">
    <source>
        <dbReference type="Proteomes" id="UP000263377"/>
    </source>
</evidence>
<dbReference type="Proteomes" id="UP000263377">
    <property type="component" value="Unassembled WGS sequence"/>
</dbReference>
<protein>
    <submittedName>
        <fullName evidence="3">DUF4389 domain-containing protein</fullName>
    </submittedName>
</protein>
<sequence>MWQAPPAPVSREWLPVLDMPAPAPQNRWTVLLRALLLIPQFVVVWVLSVVAFFVTVVGWFGALVLGRLPDFVADYLTVFVPYDTRVTAYLMLTVDRYPPFRFEVPEYPVQVELRPGELNRLAVLFRIILVIPASIVQGLVYAGWWTVSFVLWLVVLVLGRMPRPLYEATAAILRYRVRYTAYLTMISSAYPKRLFGDEPGSEPAGPVSATRPLVLGGAARGLLVLFLLLGLASSLTGSITASVTSDDDDSDDNDSTAPTQRVTAPLVPGPADRAPRGPLGEA</sequence>
<organism evidence="3 4">
    <name type="scientific">Kitasatospora xanthocidica</name>
    <dbReference type="NCBI Taxonomy" id="83382"/>
    <lineage>
        <taxon>Bacteria</taxon>
        <taxon>Bacillati</taxon>
        <taxon>Actinomycetota</taxon>
        <taxon>Actinomycetes</taxon>
        <taxon>Kitasatosporales</taxon>
        <taxon>Streptomycetaceae</taxon>
        <taxon>Kitasatospora</taxon>
    </lineage>
</organism>
<dbReference type="RefSeq" id="WP_063780185.1">
    <property type="nucleotide sequence ID" value="NZ_QVIG01000001.1"/>
</dbReference>
<keyword evidence="4" id="KW-1185">Reference proteome</keyword>
<feature type="transmembrane region" description="Helical" evidence="2">
    <location>
        <begin position="42"/>
        <end position="65"/>
    </location>
</feature>
<evidence type="ECO:0000313" key="3">
    <source>
        <dbReference type="EMBL" id="RGD57356.1"/>
    </source>
</evidence>
<feature type="region of interest" description="Disordered" evidence="1">
    <location>
        <begin position="242"/>
        <end position="282"/>
    </location>
</feature>
<proteinExistence type="predicted"/>